<keyword evidence="2" id="KW-0444">Lipid biosynthesis</keyword>
<evidence type="ECO:0008006" key="13">
    <source>
        <dbReference type="Google" id="ProtNLM"/>
    </source>
</evidence>
<evidence type="ECO:0000256" key="3">
    <source>
        <dbReference type="ARBA" id="ARBA00022679"/>
    </source>
</evidence>
<dbReference type="Proteomes" id="UP000814243">
    <property type="component" value="Unassembled WGS sequence"/>
</dbReference>
<proteinExistence type="predicted"/>
<organism evidence="11 12">
    <name type="scientific">Spodoptera exigua</name>
    <name type="common">Beet armyworm</name>
    <name type="synonym">Noctua fulgens</name>
    <dbReference type="NCBI Taxonomy" id="7107"/>
    <lineage>
        <taxon>Eukaryota</taxon>
        <taxon>Metazoa</taxon>
        <taxon>Ecdysozoa</taxon>
        <taxon>Arthropoda</taxon>
        <taxon>Hexapoda</taxon>
        <taxon>Insecta</taxon>
        <taxon>Pterygota</taxon>
        <taxon>Neoptera</taxon>
        <taxon>Endopterygota</taxon>
        <taxon>Lepidoptera</taxon>
        <taxon>Glossata</taxon>
        <taxon>Ditrysia</taxon>
        <taxon>Noctuoidea</taxon>
        <taxon>Noctuidae</taxon>
        <taxon>Amphipyrinae</taxon>
        <taxon>Spodoptera</taxon>
    </lineage>
</organism>
<evidence type="ECO:0000256" key="5">
    <source>
        <dbReference type="ARBA" id="ARBA00022832"/>
    </source>
</evidence>
<dbReference type="AlphaFoldDB" id="A0A922MU72"/>
<gene>
    <name evidence="11" type="ORF">HF086_005179</name>
</gene>
<dbReference type="EMBL" id="JACEFF010000168">
    <property type="protein sequence ID" value="KAH9642897.1"/>
    <property type="molecule type" value="Genomic_DNA"/>
</dbReference>
<sequence>MQLHALVIFAASGHGTLIGVINSFVHVVMYAYYLLSVVMPSVKNSLRVKKHVTQLQIVSMKLIFDR</sequence>
<dbReference type="Pfam" id="PF01151">
    <property type="entry name" value="ELO"/>
    <property type="match status" value="1"/>
</dbReference>
<evidence type="ECO:0000256" key="8">
    <source>
        <dbReference type="ARBA" id="ARBA00023136"/>
    </source>
</evidence>
<evidence type="ECO:0000256" key="9">
    <source>
        <dbReference type="ARBA" id="ARBA00023160"/>
    </source>
</evidence>
<evidence type="ECO:0000313" key="12">
    <source>
        <dbReference type="Proteomes" id="UP000814243"/>
    </source>
</evidence>
<dbReference type="InterPro" id="IPR002076">
    <property type="entry name" value="ELO_fam"/>
</dbReference>
<keyword evidence="5" id="KW-0276">Fatty acid metabolism</keyword>
<keyword evidence="9" id="KW-0275">Fatty acid biosynthesis</keyword>
<dbReference type="GO" id="GO:0006633">
    <property type="term" value="P:fatty acid biosynthetic process"/>
    <property type="evidence" value="ECO:0007669"/>
    <property type="project" value="UniProtKB-KW"/>
</dbReference>
<comment type="subcellular location">
    <subcellularLocation>
        <location evidence="1">Membrane</location>
        <topology evidence="1">Multi-pass membrane protein</topology>
    </subcellularLocation>
</comment>
<reference evidence="11" key="1">
    <citation type="journal article" date="2021" name="G3 (Bethesda)">
        <title>Genome and transcriptome analysis of the beet armyworm Spodoptera exigua reveals targets for pest control. .</title>
        <authorList>
            <person name="Simon S."/>
            <person name="Breeschoten T."/>
            <person name="Jansen H.J."/>
            <person name="Dirks R.P."/>
            <person name="Schranz M.E."/>
            <person name="Ros V.I.D."/>
        </authorList>
    </citation>
    <scope>NUCLEOTIDE SEQUENCE</scope>
    <source>
        <strain evidence="11">TB_SE_WUR_2020</strain>
    </source>
</reference>
<keyword evidence="3" id="KW-0808">Transferase</keyword>
<feature type="transmembrane region" description="Helical" evidence="10">
    <location>
        <begin position="6"/>
        <end position="35"/>
    </location>
</feature>
<comment type="caution">
    <text evidence="11">The sequence shown here is derived from an EMBL/GenBank/DDBJ whole genome shotgun (WGS) entry which is preliminary data.</text>
</comment>
<keyword evidence="8 10" id="KW-0472">Membrane</keyword>
<dbReference type="GO" id="GO:0016020">
    <property type="term" value="C:membrane"/>
    <property type="evidence" value="ECO:0007669"/>
    <property type="project" value="UniProtKB-SubCell"/>
</dbReference>
<evidence type="ECO:0000256" key="10">
    <source>
        <dbReference type="SAM" id="Phobius"/>
    </source>
</evidence>
<keyword evidence="6 10" id="KW-1133">Transmembrane helix</keyword>
<evidence type="ECO:0000256" key="1">
    <source>
        <dbReference type="ARBA" id="ARBA00004141"/>
    </source>
</evidence>
<evidence type="ECO:0000256" key="6">
    <source>
        <dbReference type="ARBA" id="ARBA00022989"/>
    </source>
</evidence>
<name>A0A922MU72_SPOEX</name>
<keyword evidence="7" id="KW-0443">Lipid metabolism</keyword>
<evidence type="ECO:0000256" key="2">
    <source>
        <dbReference type="ARBA" id="ARBA00022516"/>
    </source>
</evidence>
<protein>
    <recommendedName>
        <fullName evidence="13">Very-long-chain 3-oxoacyl-CoA synthase</fullName>
    </recommendedName>
</protein>
<evidence type="ECO:0000313" key="11">
    <source>
        <dbReference type="EMBL" id="KAH9642897.1"/>
    </source>
</evidence>
<accession>A0A922MU72</accession>
<keyword evidence="4 10" id="KW-0812">Transmembrane</keyword>
<dbReference type="GO" id="GO:0009922">
    <property type="term" value="F:fatty acid elongase activity"/>
    <property type="evidence" value="ECO:0007669"/>
    <property type="project" value="InterPro"/>
</dbReference>
<evidence type="ECO:0000256" key="4">
    <source>
        <dbReference type="ARBA" id="ARBA00022692"/>
    </source>
</evidence>
<evidence type="ECO:0000256" key="7">
    <source>
        <dbReference type="ARBA" id="ARBA00023098"/>
    </source>
</evidence>